<dbReference type="AlphaFoldDB" id="A0A1G4WPK8"/>
<dbReference type="SUPFAM" id="SSF50475">
    <property type="entry name" value="FMN-binding split barrel"/>
    <property type="match status" value="1"/>
</dbReference>
<dbReference type="Proteomes" id="UP000199707">
    <property type="component" value="Unassembled WGS sequence"/>
</dbReference>
<dbReference type="PANTHER" id="PTHR35176:SF4">
    <property type="entry name" value="PYRIDOXAMINE 5'-PHOSPHATE OXIDASE-RELATED FMN-BINDING"/>
    <property type="match status" value="1"/>
</dbReference>
<dbReference type="GO" id="GO:0070967">
    <property type="term" value="F:coenzyme F420 binding"/>
    <property type="evidence" value="ECO:0007669"/>
    <property type="project" value="TreeGrafter"/>
</dbReference>
<dbReference type="GO" id="GO:0016627">
    <property type="term" value="F:oxidoreductase activity, acting on the CH-CH group of donors"/>
    <property type="evidence" value="ECO:0007669"/>
    <property type="project" value="TreeGrafter"/>
</dbReference>
<dbReference type="STRING" id="1502745.SAMN02799620_04068"/>
<dbReference type="InterPro" id="IPR012349">
    <property type="entry name" value="Split_barrel_FMN-bd"/>
</dbReference>
<proteinExistence type="predicted"/>
<evidence type="ECO:0000313" key="3">
    <source>
        <dbReference type="EMBL" id="SCX26194.1"/>
    </source>
</evidence>
<dbReference type="EMBL" id="FMUB01000008">
    <property type="protein sequence ID" value="SCX26194.1"/>
    <property type="molecule type" value="Genomic_DNA"/>
</dbReference>
<name>A0A1G4WPK8_9MYCO</name>
<sequence length="175" mass="18915">MSSRRPRGHHDMAITATLDTRFSEATTPVDWGSVADLLTGAELYWLSTVRADGRPHVTPLVGLWTGQAFVFCTGPTEQKAHNLAHGAAVAVTTGTNTWNAGLDAVVEGTAQRVRGRDRLTALAAAYRAKYGEDWTFDCDDETFSPGENAAYVFEVAPAKVLAFAKAPHGQTSFRF</sequence>
<keyword evidence="1" id="KW-0560">Oxidoreductase</keyword>
<dbReference type="PANTHER" id="PTHR35176">
    <property type="entry name" value="HEME OXYGENASE HI_0854-RELATED"/>
    <property type="match status" value="1"/>
</dbReference>
<evidence type="ECO:0000313" key="4">
    <source>
        <dbReference type="Proteomes" id="UP000199707"/>
    </source>
</evidence>
<evidence type="ECO:0000256" key="1">
    <source>
        <dbReference type="ARBA" id="ARBA00023002"/>
    </source>
</evidence>
<feature type="domain" description="Pyridoxamine 5'-phosphate oxidase N-terminal" evidence="2">
    <location>
        <begin position="34"/>
        <end position="161"/>
    </location>
</feature>
<accession>A0A1G4WPK8</accession>
<dbReference type="GO" id="GO:0005829">
    <property type="term" value="C:cytosol"/>
    <property type="evidence" value="ECO:0007669"/>
    <property type="project" value="TreeGrafter"/>
</dbReference>
<protein>
    <submittedName>
        <fullName evidence="3">Pyridoxamine 5'-phosphate oxidase</fullName>
    </submittedName>
</protein>
<dbReference type="Pfam" id="PF01243">
    <property type="entry name" value="PNPOx_N"/>
    <property type="match status" value="1"/>
</dbReference>
<evidence type="ECO:0000259" key="2">
    <source>
        <dbReference type="Pfam" id="PF01243"/>
    </source>
</evidence>
<organism evidence="3 4">
    <name type="scientific">Mycolicibacterium fluoranthenivorans</name>
    <dbReference type="NCBI Taxonomy" id="258505"/>
    <lineage>
        <taxon>Bacteria</taxon>
        <taxon>Bacillati</taxon>
        <taxon>Actinomycetota</taxon>
        <taxon>Actinomycetes</taxon>
        <taxon>Mycobacteriales</taxon>
        <taxon>Mycobacteriaceae</taxon>
        <taxon>Mycolicibacterium</taxon>
    </lineage>
</organism>
<dbReference type="InterPro" id="IPR011576">
    <property type="entry name" value="Pyridox_Oxase_N"/>
</dbReference>
<dbReference type="InterPro" id="IPR052019">
    <property type="entry name" value="F420H2_bilvrd_red/Heme_oxyg"/>
</dbReference>
<dbReference type="Gene3D" id="2.30.110.10">
    <property type="entry name" value="Electron Transport, Fmn-binding Protein, Chain A"/>
    <property type="match status" value="1"/>
</dbReference>
<gene>
    <name evidence="3" type="ORF">SAMN02799620_04068</name>
</gene>
<reference evidence="4" key="1">
    <citation type="submission" date="2016-10" db="EMBL/GenBank/DDBJ databases">
        <authorList>
            <person name="Varghese N."/>
            <person name="Submissions S."/>
        </authorList>
    </citation>
    <scope>NUCLEOTIDE SEQUENCE [LARGE SCALE GENOMIC DNA]</scope>
    <source>
        <strain evidence="4">UNC267MFSha1.1M11</strain>
    </source>
</reference>